<keyword evidence="8" id="KW-1185">Reference proteome</keyword>
<dbReference type="InterPro" id="IPR016082">
    <property type="entry name" value="Ribosomal_uL30_ferredoxin-like"/>
</dbReference>
<reference evidence="7 8" key="1">
    <citation type="submission" date="2024-02" db="EMBL/GenBank/DDBJ databases">
        <authorList>
            <person name="Vignale AGUSTIN F."/>
            <person name="Sosa J E."/>
            <person name="Modenutti C."/>
        </authorList>
    </citation>
    <scope>NUCLEOTIDE SEQUENCE [LARGE SCALE GENOMIC DNA]</scope>
</reference>
<dbReference type="Proteomes" id="UP001642360">
    <property type="component" value="Unassembled WGS sequence"/>
</dbReference>
<sequence length="84" mass="9609">MLSRLTKHVSQLPGALTKCNRTVIRWNTPPVREMLQQVKRLVVIETEQMYKTRKQKEASHQALRPPLVVDHLDVPAGDSSQQPV</sequence>
<evidence type="ECO:0000256" key="2">
    <source>
        <dbReference type="ARBA" id="ARBA00022980"/>
    </source>
</evidence>
<evidence type="ECO:0000256" key="3">
    <source>
        <dbReference type="ARBA" id="ARBA00023274"/>
    </source>
</evidence>
<dbReference type="EMBL" id="CAUOFW020007469">
    <property type="protein sequence ID" value="CAK9179336.1"/>
    <property type="molecule type" value="Genomic_DNA"/>
</dbReference>
<evidence type="ECO:0000256" key="5">
    <source>
        <dbReference type="SAM" id="MobiDB-lite"/>
    </source>
</evidence>
<protein>
    <recommendedName>
        <fullName evidence="4">Large ribosomal subunit protein uL30m</fullName>
    </recommendedName>
</protein>
<dbReference type="Gene3D" id="3.30.1390.20">
    <property type="entry name" value="Ribosomal protein L30, ferredoxin-like fold domain"/>
    <property type="match status" value="1"/>
</dbReference>
<keyword evidence="3" id="KW-0687">Ribonucleoprotein</keyword>
<evidence type="ECO:0000313" key="7">
    <source>
        <dbReference type="EMBL" id="CAK9179336.1"/>
    </source>
</evidence>
<name>A0ABC8UCS9_9AQUA</name>
<evidence type="ECO:0000259" key="6">
    <source>
        <dbReference type="Pfam" id="PF00327"/>
    </source>
</evidence>
<dbReference type="InterPro" id="IPR036919">
    <property type="entry name" value="Ribo_uL30_ferredoxin-like_sf"/>
</dbReference>
<accession>A0ABC8UCS9</accession>
<dbReference type="AlphaFoldDB" id="A0ABC8UCS9"/>
<dbReference type="GO" id="GO:0005840">
    <property type="term" value="C:ribosome"/>
    <property type="evidence" value="ECO:0007669"/>
    <property type="project" value="UniProtKB-KW"/>
</dbReference>
<dbReference type="SUPFAM" id="SSF55129">
    <property type="entry name" value="Ribosomal protein L30p/L7e"/>
    <property type="match status" value="1"/>
</dbReference>
<gene>
    <name evidence="7" type="ORF">ILEXP_LOCUS49270</name>
</gene>
<proteinExistence type="inferred from homology"/>
<evidence type="ECO:0000313" key="8">
    <source>
        <dbReference type="Proteomes" id="UP001642360"/>
    </source>
</evidence>
<evidence type="ECO:0000256" key="4">
    <source>
        <dbReference type="ARBA" id="ARBA00035281"/>
    </source>
</evidence>
<organism evidence="7 8">
    <name type="scientific">Ilex paraguariensis</name>
    <name type="common">yerba mate</name>
    <dbReference type="NCBI Taxonomy" id="185542"/>
    <lineage>
        <taxon>Eukaryota</taxon>
        <taxon>Viridiplantae</taxon>
        <taxon>Streptophyta</taxon>
        <taxon>Embryophyta</taxon>
        <taxon>Tracheophyta</taxon>
        <taxon>Spermatophyta</taxon>
        <taxon>Magnoliopsida</taxon>
        <taxon>eudicotyledons</taxon>
        <taxon>Gunneridae</taxon>
        <taxon>Pentapetalae</taxon>
        <taxon>asterids</taxon>
        <taxon>campanulids</taxon>
        <taxon>Aquifoliales</taxon>
        <taxon>Aquifoliaceae</taxon>
        <taxon>Ilex</taxon>
    </lineage>
</organism>
<dbReference type="InterPro" id="IPR005996">
    <property type="entry name" value="Ribosomal_uL30_bac-type"/>
</dbReference>
<feature type="region of interest" description="Disordered" evidence="5">
    <location>
        <begin position="55"/>
        <end position="84"/>
    </location>
</feature>
<keyword evidence="2" id="KW-0689">Ribosomal protein</keyword>
<dbReference type="GO" id="GO:1990904">
    <property type="term" value="C:ribonucleoprotein complex"/>
    <property type="evidence" value="ECO:0007669"/>
    <property type="project" value="UniProtKB-KW"/>
</dbReference>
<comment type="similarity">
    <text evidence="1">Belongs to the universal ribosomal protein uL30 family.</text>
</comment>
<dbReference type="PANTHER" id="PTHR15892:SF2">
    <property type="entry name" value="LARGE RIBOSOMAL SUBUNIT PROTEIN UL30M"/>
    <property type="match status" value="1"/>
</dbReference>
<dbReference type="Pfam" id="PF00327">
    <property type="entry name" value="Ribosomal_L30"/>
    <property type="match status" value="1"/>
</dbReference>
<evidence type="ECO:0000256" key="1">
    <source>
        <dbReference type="ARBA" id="ARBA00007594"/>
    </source>
</evidence>
<comment type="caution">
    <text evidence="7">The sequence shown here is derived from an EMBL/GenBank/DDBJ whole genome shotgun (WGS) entry which is preliminary data.</text>
</comment>
<feature type="domain" description="Large ribosomal subunit protein uL30-like ferredoxin-like fold" evidence="6">
    <location>
        <begin position="16"/>
        <end position="42"/>
    </location>
</feature>
<dbReference type="PANTHER" id="PTHR15892">
    <property type="entry name" value="MITOCHONDRIAL RIBOSOMAL PROTEIN L30"/>
    <property type="match status" value="1"/>
</dbReference>